<dbReference type="Proteomes" id="UP000728185">
    <property type="component" value="Unassembled WGS sequence"/>
</dbReference>
<dbReference type="OrthoDB" id="444255at2759"/>
<protein>
    <recommendedName>
        <fullName evidence="1">LicD/FKTN/FKRP nucleotidyltransferase domain-containing protein</fullName>
    </recommendedName>
</protein>
<sequence>MHASKCRRADYVKVCLLTLLLLTIGAYFSYSVSQNNAKTVFKIVKSLCELHAELQTPCCPQGQDTYSIKSWFDCILRNSTDPVASERFPSTDSTKLNPNYRDWVDRKAPAYRMPQYYYEIRADHHSGNRSCPVEMDLRETNYHLLRYWIELTKKNKIVWWITFGTLLGAIREKDFTPYDTDVDVQVLGYYEPVLRSLAVRRGQINPRRINLVTRIGSPCQHDGGLKMDCDGFWQTRQTDRCAICYPLGRLFYGSGGYIDIYSSIIRAQPTPSPLHPDHVHFIVEEQGSGHLDKHSWSFNLNEIFPLATCEYMGLILPCPRDAHSVLSRIYGENYRKPSYFCDPRTGNWY</sequence>
<feature type="domain" description="LicD/FKTN/FKRP nucleotidyltransferase" evidence="1">
    <location>
        <begin position="152"/>
        <end position="186"/>
    </location>
</feature>
<evidence type="ECO:0000313" key="2">
    <source>
        <dbReference type="EMBL" id="KAA0191677.1"/>
    </source>
</evidence>
<reference evidence="2" key="1">
    <citation type="submission" date="2019-05" db="EMBL/GenBank/DDBJ databases">
        <title>Annotation for the trematode Fasciolopsis buski.</title>
        <authorList>
            <person name="Choi Y.-J."/>
        </authorList>
    </citation>
    <scope>NUCLEOTIDE SEQUENCE</scope>
    <source>
        <strain evidence="2">HT</strain>
        <tissue evidence="2">Whole worm</tissue>
    </source>
</reference>
<dbReference type="PANTHER" id="PTHR43404">
    <property type="entry name" value="LIPOPOLYSACCHARIDE CHOLINEPHOSPHOTRANSFERASE LICD"/>
    <property type="match status" value="1"/>
</dbReference>
<dbReference type="AlphaFoldDB" id="A0A8E0VIQ7"/>
<dbReference type="InterPro" id="IPR007074">
    <property type="entry name" value="LicD/FKTN/FKRP_NTP_transf"/>
</dbReference>
<comment type="caution">
    <text evidence="2">The sequence shown here is derived from an EMBL/GenBank/DDBJ whole genome shotgun (WGS) entry which is preliminary data.</text>
</comment>
<evidence type="ECO:0000259" key="1">
    <source>
        <dbReference type="Pfam" id="PF04991"/>
    </source>
</evidence>
<dbReference type="Pfam" id="PF04991">
    <property type="entry name" value="LicD"/>
    <property type="match status" value="1"/>
</dbReference>
<dbReference type="InterPro" id="IPR052942">
    <property type="entry name" value="LPS_cholinephosphotransferase"/>
</dbReference>
<keyword evidence="3" id="KW-1185">Reference proteome</keyword>
<dbReference type="GO" id="GO:0009100">
    <property type="term" value="P:glycoprotein metabolic process"/>
    <property type="evidence" value="ECO:0007669"/>
    <property type="project" value="UniProtKB-ARBA"/>
</dbReference>
<organism evidence="2 3">
    <name type="scientific">Fasciolopsis buskii</name>
    <dbReference type="NCBI Taxonomy" id="27845"/>
    <lineage>
        <taxon>Eukaryota</taxon>
        <taxon>Metazoa</taxon>
        <taxon>Spiralia</taxon>
        <taxon>Lophotrochozoa</taxon>
        <taxon>Platyhelminthes</taxon>
        <taxon>Trematoda</taxon>
        <taxon>Digenea</taxon>
        <taxon>Plagiorchiida</taxon>
        <taxon>Echinostomata</taxon>
        <taxon>Echinostomatoidea</taxon>
        <taxon>Fasciolidae</taxon>
        <taxon>Fasciolopsis</taxon>
    </lineage>
</organism>
<accession>A0A8E0VIQ7</accession>
<evidence type="ECO:0000313" key="3">
    <source>
        <dbReference type="Proteomes" id="UP000728185"/>
    </source>
</evidence>
<dbReference type="EMBL" id="LUCM01006188">
    <property type="protein sequence ID" value="KAA0191677.1"/>
    <property type="molecule type" value="Genomic_DNA"/>
</dbReference>
<gene>
    <name evidence="2" type="ORF">FBUS_00560</name>
</gene>
<dbReference type="PANTHER" id="PTHR43404:SF2">
    <property type="entry name" value="LIPOPOLYSACCHARIDE CHOLINEPHOSPHOTRANSFERASE LICD"/>
    <property type="match status" value="1"/>
</dbReference>
<proteinExistence type="predicted"/>
<name>A0A8E0VIQ7_9TREM</name>